<dbReference type="AlphaFoldDB" id="A4RVW4"/>
<dbReference type="OrthoDB" id="515991at2759"/>
<dbReference type="InterPro" id="IPR050701">
    <property type="entry name" value="Histone_Mod_Regulator"/>
</dbReference>
<dbReference type="GeneID" id="5001174"/>
<dbReference type="HOGENOM" id="CLU_271203_0_0_1"/>
<keyword evidence="2 4" id="KW-0863">Zinc-finger</keyword>
<dbReference type="GO" id="GO:0008270">
    <property type="term" value="F:zinc ion binding"/>
    <property type="evidence" value="ECO:0007669"/>
    <property type="project" value="UniProtKB-KW"/>
</dbReference>
<evidence type="ECO:0000256" key="1">
    <source>
        <dbReference type="ARBA" id="ARBA00022723"/>
    </source>
</evidence>
<evidence type="ECO:0008006" key="10">
    <source>
        <dbReference type="Google" id="ProtNLM"/>
    </source>
</evidence>
<evidence type="ECO:0000256" key="4">
    <source>
        <dbReference type="PROSITE-ProRule" id="PRU00146"/>
    </source>
</evidence>
<dbReference type="Proteomes" id="UP000001568">
    <property type="component" value="Chromosome 4"/>
</dbReference>
<evidence type="ECO:0000313" key="9">
    <source>
        <dbReference type="Proteomes" id="UP000001568"/>
    </source>
</evidence>
<evidence type="ECO:0000313" key="8">
    <source>
        <dbReference type="EMBL" id="ABO95773.1"/>
    </source>
</evidence>
<dbReference type="EMBL" id="CP000584">
    <property type="protein sequence ID" value="ABO95773.1"/>
    <property type="molecule type" value="Genomic_DNA"/>
</dbReference>
<keyword evidence="9" id="KW-1185">Reference proteome</keyword>
<keyword evidence="3" id="KW-0862">Zinc</keyword>
<dbReference type="PANTHER" id="PTHR13793">
    <property type="entry name" value="PHD FINGER PROTEINS"/>
    <property type="match status" value="1"/>
</dbReference>
<dbReference type="InterPro" id="IPR027417">
    <property type="entry name" value="P-loop_NTPase"/>
</dbReference>
<dbReference type="PROSITE" id="PS01359">
    <property type="entry name" value="ZF_PHD_1"/>
    <property type="match status" value="1"/>
</dbReference>
<feature type="compositionally biased region" description="Polar residues" evidence="5">
    <location>
        <begin position="503"/>
        <end position="515"/>
    </location>
</feature>
<dbReference type="PANTHER" id="PTHR13793:SF107">
    <property type="entry name" value="BROMODOMAIN-CONTAINING PROTEIN HOMOLOG"/>
    <property type="match status" value="1"/>
</dbReference>
<dbReference type="OMA" id="WMADIDA"/>
<dbReference type="GO" id="GO:0006357">
    <property type="term" value="P:regulation of transcription by RNA polymerase II"/>
    <property type="evidence" value="ECO:0007669"/>
    <property type="project" value="TreeGrafter"/>
</dbReference>
<dbReference type="eggNOG" id="KOG0385">
    <property type="taxonomic scope" value="Eukaryota"/>
</dbReference>
<dbReference type="Pfam" id="PF13831">
    <property type="entry name" value="PHD_2"/>
    <property type="match status" value="1"/>
</dbReference>
<feature type="compositionally biased region" description="Gly residues" evidence="5">
    <location>
        <begin position="32"/>
        <end position="42"/>
    </location>
</feature>
<feature type="region of interest" description="Disordered" evidence="5">
    <location>
        <begin position="29"/>
        <end position="61"/>
    </location>
</feature>
<dbReference type="Pfam" id="PF13771">
    <property type="entry name" value="zf-HC5HC2H"/>
    <property type="match status" value="1"/>
</dbReference>
<dbReference type="SUPFAM" id="SSF52540">
    <property type="entry name" value="P-loop containing nucleoside triphosphate hydrolases"/>
    <property type="match status" value="1"/>
</dbReference>
<organism evidence="8 9">
    <name type="scientific">Ostreococcus lucimarinus (strain CCE9901)</name>
    <dbReference type="NCBI Taxonomy" id="436017"/>
    <lineage>
        <taxon>Eukaryota</taxon>
        <taxon>Viridiplantae</taxon>
        <taxon>Chlorophyta</taxon>
        <taxon>Mamiellophyceae</taxon>
        <taxon>Mamiellales</taxon>
        <taxon>Bathycoccaceae</taxon>
        <taxon>Ostreococcus</taxon>
    </lineage>
</organism>
<dbReference type="SMART" id="SM00249">
    <property type="entry name" value="PHD"/>
    <property type="match status" value="3"/>
</dbReference>
<dbReference type="KEGG" id="olu:OSTLU_31122"/>
<dbReference type="Gene3D" id="3.40.50.10810">
    <property type="entry name" value="Tandem AAA-ATPase domain"/>
    <property type="match status" value="1"/>
</dbReference>
<keyword evidence="1" id="KW-0479">Metal-binding</keyword>
<dbReference type="CDD" id="cd15571">
    <property type="entry name" value="ePHD"/>
    <property type="match status" value="1"/>
</dbReference>
<dbReference type="Gramene" id="ABO95773">
    <property type="protein sequence ID" value="ABO95773"/>
    <property type="gene ID" value="OSTLU_31122"/>
</dbReference>
<dbReference type="InterPro" id="IPR034732">
    <property type="entry name" value="EPHD"/>
</dbReference>
<feature type="domain" description="PHD-type" evidence="6">
    <location>
        <begin position="269"/>
        <end position="322"/>
    </location>
</feature>
<dbReference type="InterPro" id="IPR013083">
    <property type="entry name" value="Znf_RING/FYVE/PHD"/>
</dbReference>
<name>A4RVW4_OSTLU</name>
<dbReference type="eggNOG" id="KOG0955">
    <property type="taxonomic scope" value="Eukaryota"/>
</dbReference>
<sequence length="1197" mass="131454">MHGANAVESDADMSAQDAIAALVARVAAGSGNERGGSRGNGDGETTSANGEEDDGGDGEPAWMADIDARIATVEDMEVETVNGTYGMNDESDAEGARVDAPGQFDDLFDERAETIVDLDESSMKTTSIMAFLETFALGPESLNGGRVTPTMGEVLERVKARKPESLPEWTMTAAAAASAYQFAVSKKRAADRAVAYAKEMRKKHSKVQAKADALASQLHVLQYGKTPDGKPVKPGQLKNPPHQTRPRGKMPPPPPEHISRLWRTSLEDYDVCHVCGHQAPDWWHAKDEIVFCDGCEIQVHMSCYGIKNLPEGDWYCTGCKEGVTKGPLVSCGTPRGICALCPHPGGALVRVVPASKFETPWLSPGHHAHLACALHLPEVVMRHQKTGESPIVDMLLVQSKRMKLKCSVCEEIGACTQCAMHKCYTAFHPLCARADKQIMLRQAASGQPMVFCKAHSAPEFEQQRFLTCGYREDGTSDMLRNKNVFWDVKAQSHEEDAAFVDPNRSTASAQKSHPSAQEEKQKDVTLEVFPRATSAEAKRIATITCVRHYLDSTHKGGAPSKLLRDMQDACKHLEAEEASRLNSLSDELGEAEIKTALDHLTRLAPKIPQGKALYADLAPWKYLKSHQIDAIHWMRNLHSLGVNGLLAFETGLGKRLTSLAFIQWVRDGLREPGQHLILCPKETAHLWIADLHRWCTSLRSVTLMSEEDEKSANNVQMIKALSYDYLVVSYERMSQCEALKTTMFKSVICDDWRNEASVGALSSAVQEKVLQAGSTFLLGKADDFDGPHAVALGRVIFPGLGQSTKSLPVKWRDLIVHSTSERVVEPPVVPAPLAKFLQFEIDAKTNPVDALMHILQTMRKQAQKVLVIAEDENALNSAAEGMSMAKLEYARLDETDQPLGVALYSAARFNTMAPENNISFLLCSFHNLGRQQGLLSGVTSILQLDGEFSSKIDASGAPNLMNMWRIANRVWGLDPVKRTTYFMKVVGTNGQDIAWKRGAALNKLSANPPESLVSSLEKIPANGNVPPEFASKDAELWDAAAERKQKRAEVEDPTWWTLHEHNCVYCGGVPGQCKNIPPAFLPPEKAGLKIRCISCPRITSMGCAYIRTVPQKGWKCPQHSCLVCLKEASPNHITFRCISCSRAFCDSCSSGASFDAIADHPVWAPSGFQLPKFYEYVRCAICVDSILAETKRARRGK</sequence>
<dbReference type="RefSeq" id="XP_001417480.1">
    <property type="nucleotide sequence ID" value="XM_001417443.1"/>
</dbReference>
<dbReference type="InterPro" id="IPR011011">
    <property type="entry name" value="Znf_FYVE_PHD"/>
</dbReference>
<feature type="domain" description="PHD-type" evidence="7">
    <location>
        <begin position="335"/>
        <end position="456"/>
    </location>
</feature>
<dbReference type="InterPro" id="IPR001965">
    <property type="entry name" value="Znf_PHD"/>
</dbReference>
<evidence type="ECO:0000256" key="3">
    <source>
        <dbReference type="ARBA" id="ARBA00022833"/>
    </source>
</evidence>
<dbReference type="Pfam" id="PF00176">
    <property type="entry name" value="SNF2-rel_dom"/>
    <property type="match status" value="1"/>
</dbReference>
<dbReference type="CDD" id="cd15492">
    <property type="entry name" value="PHD_BRPF_JADE_like"/>
    <property type="match status" value="1"/>
</dbReference>
<evidence type="ECO:0000256" key="2">
    <source>
        <dbReference type="ARBA" id="ARBA00022771"/>
    </source>
</evidence>
<dbReference type="STRING" id="436017.A4RVW4"/>
<dbReference type="SUPFAM" id="SSF57903">
    <property type="entry name" value="FYVE/PHD zinc finger"/>
    <property type="match status" value="1"/>
</dbReference>
<dbReference type="InterPro" id="IPR000330">
    <property type="entry name" value="SNF2_N"/>
</dbReference>
<feature type="region of interest" description="Disordered" evidence="5">
    <location>
        <begin position="496"/>
        <end position="523"/>
    </location>
</feature>
<protein>
    <recommendedName>
        <fullName evidence="10">PHD-type domain-containing protein</fullName>
    </recommendedName>
</protein>
<dbReference type="InterPro" id="IPR038718">
    <property type="entry name" value="SNF2-like_sf"/>
</dbReference>
<gene>
    <name evidence="8" type="ORF">OSTLU_31122</name>
</gene>
<evidence type="ECO:0000256" key="5">
    <source>
        <dbReference type="SAM" id="MobiDB-lite"/>
    </source>
</evidence>
<dbReference type="PROSITE" id="PS51805">
    <property type="entry name" value="EPHD"/>
    <property type="match status" value="1"/>
</dbReference>
<accession>A4RVW4</accession>
<proteinExistence type="predicted"/>
<dbReference type="InterPro" id="IPR019787">
    <property type="entry name" value="Znf_PHD-finger"/>
</dbReference>
<evidence type="ECO:0000259" key="7">
    <source>
        <dbReference type="PROSITE" id="PS51805"/>
    </source>
</evidence>
<feature type="region of interest" description="Disordered" evidence="5">
    <location>
        <begin position="225"/>
        <end position="255"/>
    </location>
</feature>
<dbReference type="PROSITE" id="PS50016">
    <property type="entry name" value="ZF_PHD_2"/>
    <property type="match status" value="1"/>
</dbReference>
<reference evidence="8 9" key="1">
    <citation type="journal article" date="2007" name="Proc. Natl. Acad. Sci. U.S.A.">
        <title>The tiny eukaryote Ostreococcus provides genomic insights into the paradox of plankton speciation.</title>
        <authorList>
            <person name="Palenik B."/>
            <person name="Grimwood J."/>
            <person name="Aerts A."/>
            <person name="Rouze P."/>
            <person name="Salamov A."/>
            <person name="Putnam N."/>
            <person name="Dupont C."/>
            <person name="Jorgensen R."/>
            <person name="Derelle E."/>
            <person name="Rombauts S."/>
            <person name="Zhou K."/>
            <person name="Otillar R."/>
            <person name="Merchant S.S."/>
            <person name="Podell S."/>
            <person name="Gaasterland T."/>
            <person name="Napoli C."/>
            <person name="Gendler K."/>
            <person name="Manuell A."/>
            <person name="Tai V."/>
            <person name="Vallon O."/>
            <person name="Piganeau G."/>
            <person name="Jancek S."/>
            <person name="Heijde M."/>
            <person name="Jabbari K."/>
            <person name="Bowler C."/>
            <person name="Lohr M."/>
            <person name="Robbens S."/>
            <person name="Werner G."/>
            <person name="Dubchak I."/>
            <person name="Pazour G.J."/>
            <person name="Ren Q."/>
            <person name="Paulsen I."/>
            <person name="Delwiche C."/>
            <person name="Schmutz J."/>
            <person name="Rokhsar D."/>
            <person name="Van de Peer Y."/>
            <person name="Moreau H."/>
            <person name="Grigoriev I.V."/>
        </authorList>
    </citation>
    <scope>NUCLEOTIDE SEQUENCE [LARGE SCALE GENOMIC DNA]</scope>
    <source>
        <strain evidence="8 9">CCE9901</strain>
    </source>
</reference>
<dbReference type="InterPro" id="IPR019786">
    <property type="entry name" value="Zinc_finger_PHD-type_CS"/>
</dbReference>
<evidence type="ECO:0000259" key="6">
    <source>
        <dbReference type="PROSITE" id="PS50016"/>
    </source>
</evidence>
<dbReference type="GO" id="GO:0005524">
    <property type="term" value="F:ATP binding"/>
    <property type="evidence" value="ECO:0007669"/>
    <property type="project" value="InterPro"/>
</dbReference>
<dbReference type="Gene3D" id="3.30.40.10">
    <property type="entry name" value="Zinc/RING finger domain, C3HC4 (zinc finger)"/>
    <property type="match status" value="3"/>
</dbReference>